<dbReference type="EMBL" id="JABTTQ020000012">
    <property type="protein sequence ID" value="KAK6144475.1"/>
    <property type="molecule type" value="Genomic_DNA"/>
</dbReference>
<comment type="caution">
    <text evidence="2">The sequence shown here is derived from an EMBL/GenBank/DDBJ whole genome shotgun (WGS) entry which is preliminary data.</text>
</comment>
<dbReference type="PANTHER" id="PTHR47074">
    <property type="entry name" value="BNAC02G40300D PROTEIN"/>
    <property type="match status" value="1"/>
</dbReference>
<reference evidence="2 3" key="1">
    <citation type="journal article" date="2021" name="Comput. Struct. Biotechnol. J.">
        <title>De novo genome assembly of the potent medicinal plant Rehmannia glutinosa using nanopore technology.</title>
        <authorList>
            <person name="Ma L."/>
            <person name="Dong C."/>
            <person name="Song C."/>
            <person name="Wang X."/>
            <person name="Zheng X."/>
            <person name="Niu Y."/>
            <person name="Chen S."/>
            <person name="Feng W."/>
        </authorList>
    </citation>
    <scope>NUCLEOTIDE SEQUENCE [LARGE SCALE GENOMIC DNA]</scope>
    <source>
        <strain evidence="2">DH-2019</strain>
    </source>
</reference>
<evidence type="ECO:0000313" key="2">
    <source>
        <dbReference type="EMBL" id="KAK6144475.1"/>
    </source>
</evidence>
<dbReference type="Pfam" id="PF13966">
    <property type="entry name" value="zf-RVT"/>
    <property type="match status" value="1"/>
</dbReference>
<proteinExistence type="predicted"/>
<protein>
    <recommendedName>
        <fullName evidence="1">Reverse transcriptase zinc-binding domain-containing protein</fullName>
    </recommendedName>
</protein>
<organism evidence="2 3">
    <name type="scientific">Rehmannia glutinosa</name>
    <name type="common">Chinese foxglove</name>
    <dbReference type="NCBI Taxonomy" id="99300"/>
    <lineage>
        <taxon>Eukaryota</taxon>
        <taxon>Viridiplantae</taxon>
        <taxon>Streptophyta</taxon>
        <taxon>Embryophyta</taxon>
        <taxon>Tracheophyta</taxon>
        <taxon>Spermatophyta</taxon>
        <taxon>Magnoliopsida</taxon>
        <taxon>eudicotyledons</taxon>
        <taxon>Gunneridae</taxon>
        <taxon>Pentapetalae</taxon>
        <taxon>asterids</taxon>
        <taxon>lamiids</taxon>
        <taxon>Lamiales</taxon>
        <taxon>Orobanchaceae</taxon>
        <taxon>Rehmannieae</taxon>
        <taxon>Rehmannia</taxon>
    </lineage>
</organism>
<gene>
    <name evidence="2" type="ORF">DH2020_021295</name>
</gene>
<evidence type="ECO:0000313" key="3">
    <source>
        <dbReference type="Proteomes" id="UP001318860"/>
    </source>
</evidence>
<accession>A0ABR0WE85</accession>
<keyword evidence="3" id="KW-1185">Reference proteome</keyword>
<feature type="domain" description="Reverse transcriptase zinc-binding" evidence="1">
    <location>
        <begin position="44"/>
        <end position="139"/>
    </location>
</feature>
<dbReference type="InterPro" id="IPR052929">
    <property type="entry name" value="RNase_H-like_EbsB-rel"/>
</dbReference>
<name>A0ABR0WE85_REHGL</name>
<evidence type="ECO:0000259" key="1">
    <source>
        <dbReference type="Pfam" id="PF13966"/>
    </source>
</evidence>
<dbReference type="PANTHER" id="PTHR47074:SF48">
    <property type="entry name" value="POLYNUCLEOTIDYL TRANSFERASE, RIBONUCLEASE H-LIKE SUPERFAMILY PROTEIN"/>
    <property type="match status" value="1"/>
</dbReference>
<sequence>MAWDRDTVHHLFSQSEARSIISIPLSMNRKEDKLTWHFTKDGRYSVKSGYKVAKTLKENELRSPASSGNKTGLWKWLWALSIPNKVKIFLWRCLYGILPTKGALIRKGVSIEGVCTRCGMMVESNEHAVRDCMWMEHYWVVSPLRFRLPEISQRGTLGDWIVFMKEHGDKEGHALFAMLMWGAWCSRNDVTFGKNTHDQSHYIQMAINRLHEHAAALSNRTKTLRDEKLDRWMPPDAGYIKVNTDAYIREGEGSWIGVAIRDERGQIVTTLSRLISTEFDVAIAEAIACRDGRHWN</sequence>
<dbReference type="InterPro" id="IPR026960">
    <property type="entry name" value="RVT-Znf"/>
</dbReference>
<dbReference type="Proteomes" id="UP001318860">
    <property type="component" value="Unassembled WGS sequence"/>
</dbReference>